<protein>
    <submittedName>
        <fullName evidence="1">Cytochrome c oxidase assembly factor 1</fullName>
    </submittedName>
</protein>
<evidence type="ECO:0000313" key="2">
    <source>
        <dbReference type="EMBL" id="WPB01852.1"/>
    </source>
</evidence>
<dbReference type="InterPro" id="IPR014807">
    <property type="entry name" value="Coa1"/>
</dbReference>
<evidence type="ECO:0000313" key="3">
    <source>
        <dbReference type="Proteomes" id="UP000230605"/>
    </source>
</evidence>
<dbReference type="EMBL" id="CP134187">
    <property type="protein sequence ID" value="WPB01852.1"/>
    <property type="molecule type" value="Genomic_DNA"/>
</dbReference>
<sequence>MPPRLRIPLRPFRKAIQPRRNYIAAPKPGSGPLLERRSDRALPPLQTSLLSSKWIRTLPLFAVIMTGSCLAIFNYQKQSSSVVNSTLYALRTNSKAREVLGDEVYFASKIPWIAGEMNQLHGRIDISFWVKGTKGMGKMRFVSVRRTRMGLFETTDWDLEMEDGRKISLLDADGPDPFKQEGI</sequence>
<dbReference type="AlphaFoldDB" id="A0A2G5HLP9"/>
<dbReference type="PANTHER" id="PTHR28523">
    <property type="entry name" value="CYTOCHROME C OXIDASE ASSEMBLY FACTOR 1"/>
    <property type="match status" value="1"/>
</dbReference>
<dbReference type="OrthoDB" id="2100652at2759"/>
<dbReference type="InterPro" id="IPR042432">
    <property type="entry name" value="Coa1_fungi"/>
</dbReference>
<dbReference type="GO" id="GO:0033617">
    <property type="term" value="P:mitochondrial respiratory chain complex IV assembly"/>
    <property type="evidence" value="ECO:0007669"/>
    <property type="project" value="InterPro"/>
</dbReference>
<accession>A0A2G5HLP9</accession>
<reference evidence="2 4" key="2">
    <citation type="submission" date="2023-09" db="EMBL/GenBank/DDBJ databases">
        <title>Complete-Gapless Cercospora beticola genome.</title>
        <authorList>
            <person name="Wyatt N.A."/>
            <person name="Spanner R.E."/>
            <person name="Bolton M.D."/>
        </authorList>
    </citation>
    <scope>NUCLEOTIDE SEQUENCE [LARGE SCALE GENOMIC DNA]</scope>
    <source>
        <strain evidence="2">Cb09-40</strain>
    </source>
</reference>
<reference evidence="1 3" key="1">
    <citation type="submission" date="2015-10" db="EMBL/GenBank/DDBJ databases">
        <title>The cercosporin biosynthetic gene cluster was horizontally transferred to several fungal lineages and shown to be expanded in Cercospora beticola based on microsynteny with recipient genomes.</title>
        <authorList>
            <person name="De Jonge R."/>
            <person name="Ebert M.K."/>
            <person name="Suttle J.C."/>
            <person name="Jurick Ii W.M."/>
            <person name="Secor G.A."/>
            <person name="Thomma B.P."/>
            <person name="Van De Peer Y."/>
            <person name="Bolton M.D."/>
        </authorList>
    </citation>
    <scope>NUCLEOTIDE SEQUENCE [LARGE SCALE GENOMIC DNA]</scope>
    <source>
        <strain evidence="1 3">09-40</strain>
    </source>
</reference>
<dbReference type="EMBL" id="LKMD01000105">
    <property type="protein sequence ID" value="PIA93438.1"/>
    <property type="molecule type" value="Genomic_DNA"/>
</dbReference>
<dbReference type="PANTHER" id="PTHR28523:SF1">
    <property type="entry name" value="CYTOCHROME C OXIDASE ASSEMBLY FACTOR 1"/>
    <property type="match status" value="1"/>
</dbReference>
<dbReference type="Proteomes" id="UP001302367">
    <property type="component" value="Chromosome 4"/>
</dbReference>
<dbReference type="GO" id="GO:0005743">
    <property type="term" value="C:mitochondrial inner membrane"/>
    <property type="evidence" value="ECO:0007669"/>
    <property type="project" value="TreeGrafter"/>
</dbReference>
<evidence type="ECO:0000313" key="4">
    <source>
        <dbReference type="Proteomes" id="UP001302367"/>
    </source>
</evidence>
<proteinExistence type="predicted"/>
<gene>
    <name evidence="1" type="ORF">CB0940_04599</name>
    <name evidence="2" type="ORF">RHO25_006484</name>
</gene>
<evidence type="ECO:0000313" key="1">
    <source>
        <dbReference type="EMBL" id="PIA93438.1"/>
    </source>
</evidence>
<organism evidence="1 3">
    <name type="scientific">Cercospora beticola</name>
    <name type="common">Sugarbeet leaf spot fungus</name>
    <dbReference type="NCBI Taxonomy" id="122368"/>
    <lineage>
        <taxon>Eukaryota</taxon>
        <taxon>Fungi</taxon>
        <taxon>Dikarya</taxon>
        <taxon>Ascomycota</taxon>
        <taxon>Pezizomycotina</taxon>
        <taxon>Dothideomycetes</taxon>
        <taxon>Dothideomycetidae</taxon>
        <taxon>Mycosphaerellales</taxon>
        <taxon>Mycosphaerellaceae</taxon>
        <taxon>Cercospora</taxon>
    </lineage>
</organism>
<name>A0A2G5HLP9_CERBT</name>
<dbReference type="Pfam" id="PF08695">
    <property type="entry name" value="Coa1"/>
    <property type="match status" value="1"/>
</dbReference>
<keyword evidence="4" id="KW-1185">Reference proteome</keyword>
<dbReference type="Proteomes" id="UP000230605">
    <property type="component" value="Chromosome 4"/>
</dbReference>